<dbReference type="EMBL" id="JARGYC010000025">
    <property type="protein sequence ID" value="MDF0601268.1"/>
    <property type="molecule type" value="Genomic_DNA"/>
</dbReference>
<reference evidence="1" key="1">
    <citation type="submission" date="2023-03" db="EMBL/GenBank/DDBJ databases">
        <title>Multiphase analysis and comparison of six strains from genera Psychromarinibacter, Lutimaribacter, and Maritimibacter, including a novel species: Psychromarinibacter sediminicola sp. nov.</title>
        <authorList>
            <person name="Wang Y.-H."/>
            <person name="Ye M.-Q."/>
            <person name="Du Z.-J."/>
        </authorList>
    </citation>
    <scope>NUCLEOTIDE SEQUENCE</scope>
    <source>
        <strain evidence="1">C21-152</strain>
    </source>
</reference>
<sequence>MTKSQENIKRSQEFIQRIMKERFGQDVPDEDLERAARDLCDAIPGREKEAA</sequence>
<protein>
    <submittedName>
        <fullName evidence="1">Uncharacterized protein</fullName>
    </submittedName>
</protein>
<evidence type="ECO:0000313" key="1">
    <source>
        <dbReference type="EMBL" id="MDF0601268.1"/>
    </source>
</evidence>
<organism evidence="1 2">
    <name type="scientific">Psychromarinibacter sediminicola</name>
    <dbReference type="NCBI Taxonomy" id="3033385"/>
    <lineage>
        <taxon>Bacteria</taxon>
        <taxon>Pseudomonadati</taxon>
        <taxon>Pseudomonadota</taxon>
        <taxon>Alphaproteobacteria</taxon>
        <taxon>Rhodobacterales</taxon>
        <taxon>Paracoccaceae</taxon>
        <taxon>Psychromarinibacter</taxon>
    </lineage>
</organism>
<dbReference type="AlphaFoldDB" id="A0AAE3T8Y6"/>
<gene>
    <name evidence="1" type="ORF">P1J78_11050</name>
</gene>
<accession>A0AAE3T8Y6</accession>
<evidence type="ECO:0000313" key="2">
    <source>
        <dbReference type="Proteomes" id="UP001220964"/>
    </source>
</evidence>
<proteinExistence type="predicted"/>
<keyword evidence="2" id="KW-1185">Reference proteome</keyword>
<comment type="caution">
    <text evidence="1">The sequence shown here is derived from an EMBL/GenBank/DDBJ whole genome shotgun (WGS) entry which is preliminary data.</text>
</comment>
<dbReference type="Proteomes" id="UP001220964">
    <property type="component" value="Unassembled WGS sequence"/>
</dbReference>
<dbReference type="RefSeq" id="WP_275567409.1">
    <property type="nucleotide sequence ID" value="NZ_JARGYC010000025.1"/>
</dbReference>
<name>A0AAE3T8Y6_9RHOB</name>